<keyword evidence="7" id="KW-0238">DNA-binding</keyword>
<dbReference type="GO" id="GO:0004672">
    <property type="term" value="F:protein kinase activity"/>
    <property type="evidence" value="ECO:0007669"/>
    <property type="project" value="InterPro"/>
</dbReference>
<evidence type="ECO:0000256" key="7">
    <source>
        <dbReference type="ARBA" id="ARBA00023125"/>
    </source>
</evidence>
<feature type="domain" description="Protein kinase" evidence="12">
    <location>
        <begin position="231"/>
        <end position="314"/>
    </location>
</feature>
<keyword evidence="14" id="KW-1185">Reference proteome</keyword>
<name>M1A3R2_SOLTU</name>
<keyword evidence="3" id="KW-0812">Transmembrane</keyword>
<dbReference type="InterPro" id="IPR017441">
    <property type="entry name" value="Protein_kinase_ATP_BS"/>
</dbReference>
<keyword evidence="11" id="KW-0547">Nucleotide-binding</keyword>
<evidence type="ECO:0000256" key="8">
    <source>
        <dbReference type="ARBA" id="ARBA00023136"/>
    </source>
</evidence>
<comment type="subcellular location">
    <subcellularLocation>
        <location evidence="1">Membrane</location>
    </subcellularLocation>
</comment>
<proteinExistence type="predicted"/>
<evidence type="ECO:0000256" key="10">
    <source>
        <dbReference type="ARBA" id="ARBA00023242"/>
    </source>
</evidence>
<evidence type="ECO:0000256" key="1">
    <source>
        <dbReference type="ARBA" id="ARBA00004370"/>
    </source>
</evidence>
<dbReference type="PANTHER" id="PTHR27008:SF602">
    <property type="entry name" value="LRR RECEPTOR-LIKE SERINE_THREONINE-PROTEIN KINASE EFR"/>
    <property type="match status" value="1"/>
</dbReference>
<reference evidence="13" key="2">
    <citation type="submission" date="2015-06" db="UniProtKB">
        <authorList>
            <consortium name="EnsemblPlants"/>
        </authorList>
    </citation>
    <scope>IDENTIFICATION</scope>
    <source>
        <strain evidence="13">DM1-3 516 R44</strain>
    </source>
</reference>
<dbReference type="Gene3D" id="3.30.200.20">
    <property type="entry name" value="Phosphorylase Kinase, domain 1"/>
    <property type="match status" value="1"/>
</dbReference>
<dbReference type="InParanoid" id="M1A3R2"/>
<keyword evidence="8" id="KW-0472">Membrane</keyword>
<evidence type="ECO:0000313" key="14">
    <source>
        <dbReference type="Proteomes" id="UP000011115"/>
    </source>
</evidence>
<evidence type="ECO:0000256" key="5">
    <source>
        <dbReference type="ARBA" id="ARBA00022989"/>
    </source>
</evidence>
<protein>
    <submittedName>
        <fullName evidence="13">Serine-threonine protein kinase, plant-type</fullName>
    </submittedName>
</protein>
<evidence type="ECO:0000256" key="2">
    <source>
        <dbReference type="ARBA" id="ARBA00022614"/>
    </source>
</evidence>
<dbReference type="AlphaFoldDB" id="M1A3R2"/>
<dbReference type="InterPro" id="IPR011009">
    <property type="entry name" value="Kinase-like_dom_sf"/>
</dbReference>
<evidence type="ECO:0000256" key="9">
    <source>
        <dbReference type="ARBA" id="ARBA00023163"/>
    </source>
</evidence>
<keyword evidence="9" id="KW-0804">Transcription</keyword>
<evidence type="ECO:0000313" key="13">
    <source>
        <dbReference type="EnsemblPlants" id="PGSC0003DMT400014102"/>
    </source>
</evidence>
<keyword evidence="2" id="KW-0433">Leucine-rich repeat</keyword>
<dbReference type="PROSITE" id="PS00107">
    <property type="entry name" value="PROTEIN_KINASE_ATP"/>
    <property type="match status" value="1"/>
</dbReference>
<dbReference type="InterPro" id="IPR036093">
    <property type="entry name" value="NAC_dom_sf"/>
</dbReference>
<organism evidence="13 14">
    <name type="scientific">Solanum tuberosum</name>
    <name type="common">Potato</name>
    <dbReference type="NCBI Taxonomy" id="4113"/>
    <lineage>
        <taxon>Eukaryota</taxon>
        <taxon>Viridiplantae</taxon>
        <taxon>Streptophyta</taxon>
        <taxon>Embryophyta</taxon>
        <taxon>Tracheophyta</taxon>
        <taxon>Spermatophyta</taxon>
        <taxon>Magnoliopsida</taxon>
        <taxon>eudicotyledons</taxon>
        <taxon>Gunneridae</taxon>
        <taxon>Pentapetalae</taxon>
        <taxon>asterids</taxon>
        <taxon>lamiids</taxon>
        <taxon>Solanales</taxon>
        <taxon>Solanaceae</taxon>
        <taxon>Solanoideae</taxon>
        <taxon>Solaneae</taxon>
        <taxon>Solanum</taxon>
    </lineage>
</organism>
<dbReference type="SUPFAM" id="SSF101941">
    <property type="entry name" value="NAC domain"/>
    <property type="match status" value="1"/>
</dbReference>
<dbReference type="HOGENOM" id="CLU_886819_0_0_1"/>
<accession>M1A3R2</accession>
<keyword evidence="11" id="KW-0067">ATP-binding</keyword>
<dbReference type="GO" id="GO:0003677">
    <property type="term" value="F:DNA binding"/>
    <property type="evidence" value="ECO:0007669"/>
    <property type="project" value="UniProtKB-KW"/>
</dbReference>
<dbReference type="InterPro" id="IPR051809">
    <property type="entry name" value="Plant_receptor-like_S/T_kinase"/>
</dbReference>
<evidence type="ECO:0000256" key="4">
    <source>
        <dbReference type="ARBA" id="ARBA00022737"/>
    </source>
</evidence>
<dbReference type="GO" id="GO:0005524">
    <property type="term" value="F:ATP binding"/>
    <property type="evidence" value="ECO:0007669"/>
    <property type="project" value="UniProtKB-UniRule"/>
</dbReference>
<feature type="binding site" evidence="11">
    <location>
        <position position="259"/>
    </location>
    <ligand>
        <name>ATP</name>
        <dbReference type="ChEBI" id="CHEBI:30616"/>
    </ligand>
</feature>
<dbReference type="Gramene" id="PGSC0003DMT400014102">
    <property type="protein sequence ID" value="PGSC0003DMT400014102"/>
    <property type="gene ID" value="PGSC0003DMG400005532"/>
</dbReference>
<evidence type="ECO:0000256" key="11">
    <source>
        <dbReference type="PROSITE-ProRule" id="PRU10141"/>
    </source>
</evidence>
<dbReference type="SMR" id="M1A3R2"/>
<dbReference type="InterPro" id="IPR000719">
    <property type="entry name" value="Prot_kinase_dom"/>
</dbReference>
<keyword evidence="6" id="KW-0805">Transcription regulation</keyword>
<keyword evidence="5" id="KW-1133">Transmembrane helix</keyword>
<dbReference type="PROSITE" id="PS50011">
    <property type="entry name" value="PROTEIN_KINASE_DOM"/>
    <property type="match status" value="1"/>
</dbReference>
<evidence type="ECO:0000259" key="12">
    <source>
        <dbReference type="PROSITE" id="PS50011"/>
    </source>
</evidence>
<reference evidence="14" key="1">
    <citation type="journal article" date="2011" name="Nature">
        <title>Genome sequence and analysis of the tuber crop potato.</title>
        <authorList>
            <consortium name="The Potato Genome Sequencing Consortium"/>
        </authorList>
    </citation>
    <scope>NUCLEOTIDE SEQUENCE [LARGE SCALE GENOMIC DNA]</scope>
    <source>
        <strain evidence="14">cv. DM1-3 516 R44</strain>
    </source>
</reference>
<dbReference type="eggNOG" id="ENOG502QPYS">
    <property type="taxonomic scope" value="Eukaryota"/>
</dbReference>
<evidence type="ECO:0000256" key="3">
    <source>
        <dbReference type="ARBA" id="ARBA00022692"/>
    </source>
</evidence>
<dbReference type="EnsemblPlants" id="PGSC0003DMT400014102">
    <property type="protein sequence ID" value="PGSC0003DMT400014102"/>
    <property type="gene ID" value="PGSC0003DMG400005532"/>
</dbReference>
<dbReference type="Pfam" id="PF02365">
    <property type="entry name" value="NAM"/>
    <property type="match status" value="1"/>
</dbReference>
<dbReference type="Pfam" id="PF00069">
    <property type="entry name" value="Pkinase"/>
    <property type="match status" value="1"/>
</dbReference>
<dbReference type="PaxDb" id="4113-PGSC0003DMT400014102"/>
<dbReference type="InterPro" id="IPR003441">
    <property type="entry name" value="NAC-dom"/>
</dbReference>
<dbReference type="GO" id="GO:0006355">
    <property type="term" value="P:regulation of DNA-templated transcription"/>
    <property type="evidence" value="ECO:0007669"/>
    <property type="project" value="InterPro"/>
</dbReference>
<keyword evidence="4" id="KW-0677">Repeat</keyword>
<keyword evidence="10" id="KW-0539">Nucleus</keyword>
<dbReference type="Proteomes" id="UP000011115">
    <property type="component" value="Unassembled WGS sequence"/>
</dbReference>
<dbReference type="GO" id="GO:0016020">
    <property type="term" value="C:membrane"/>
    <property type="evidence" value="ECO:0007669"/>
    <property type="project" value="UniProtKB-SubCell"/>
</dbReference>
<dbReference type="PANTHER" id="PTHR27008">
    <property type="entry name" value="OS04G0122200 PROTEIN"/>
    <property type="match status" value="1"/>
</dbReference>
<sequence>MALSRSKHSLGFRFHPSNKELINHLKRFMLDGIFPRPHVIKLNDLFGALEPWQIIDGEKTLLSYAINNSNKRFSRTVGSGTWSGQTSAEYIKKSKNKDRFVICRIKEKKKEEEKNNNDVKDEDADGLVDPLFEGCILVYFLVYRIDVFEFDVKGGKDGNPPDLTTIFFETSKKDNKLVEPEAIEKHAQLEKTVQEDPSLSSIEIVEKCCGPPEVAPQRISYCEIQRATHGFDVNNLLGSGSFGSVYKGTVANGMTVVVKVFNVQMEGTFQTCDRKCEIFLNLRHRNLTKIISNCCNLDFKALILEYMPNKSLNN</sequence>
<dbReference type="SUPFAM" id="SSF56112">
    <property type="entry name" value="Protein kinase-like (PK-like)"/>
    <property type="match status" value="1"/>
</dbReference>
<evidence type="ECO:0000256" key="6">
    <source>
        <dbReference type="ARBA" id="ARBA00023015"/>
    </source>
</evidence>